<comment type="caution">
    <text evidence="2">The sequence shown here is derived from an EMBL/GenBank/DDBJ whole genome shotgun (WGS) entry which is preliminary data.</text>
</comment>
<evidence type="ECO:0000256" key="1">
    <source>
        <dbReference type="SAM" id="SignalP"/>
    </source>
</evidence>
<reference evidence="2" key="1">
    <citation type="submission" date="2022-11" db="EMBL/GenBank/DDBJ databases">
        <authorList>
            <person name="Hyden B.L."/>
            <person name="Feng K."/>
            <person name="Yates T."/>
            <person name="Jawdy S."/>
            <person name="Smart L.B."/>
            <person name="Muchero W."/>
        </authorList>
    </citation>
    <scope>NUCLEOTIDE SEQUENCE</scope>
    <source>
        <tissue evidence="2">Shoot tip</tissue>
    </source>
</reference>
<dbReference type="Proteomes" id="UP001151532">
    <property type="component" value="Chromosome 18"/>
</dbReference>
<feature type="signal peptide" evidence="1">
    <location>
        <begin position="1"/>
        <end position="26"/>
    </location>
</feature>
<feature type="chain" id="PRO_5040106376" description="Secreted protein" evidence="1">
    <location>
        <begin position="27"/>
        <end position="78"/>
    </location>
</feature>
<reference evidence="2" key="2">
    <citation type="journal article" date="2023" name="Int. J. Mol. Sci.">
        <title>De Novo Assembly and Annotation of 11 Diverse Shrub Willow (Salix) Genomes Reveals Novel Gene Organization in Sex-Linked Regions.</title>
        <authorList>
            <person name="Hyden B."/>
            <person name="Feng K."/>
            <person name="Yates T.B."/>
            <person name="Jawdy S."/>
            <person name="Cereghino C."/>
            <person name="Smart L.B."/>
            <person name="Muchero W."/>
        </authorList>
    </citation>
    <scope>NUCLEOTIDE SEQUENCE</scope>
    <source>
        <tissue evidence="2">Shoot tip</tissue>
    </source>
</reference>
<evidence type="ECO:0008006" key="4">
    <source>
        <dbReference type="Google" id="ProtNLM"/>
    </source>
</evidence>
<name>A0A9Q0ULD5_SALPP</name>
<organism evidence="2 3">
    <name type="scientific">Salix purpurea</name>
    <name type="common">Purple osier willow</name>
    <dbReference type="NCBI Taxonomy" id="77065"/>
    <lineage>
        <taxon>Eukaryota</taxon>
        <taxon>Viridiplantae</taxon>
        <taxon>Streptophyta</taxon>
        <taxon>Embryophyta</taxon>
        <taxon>Tracheophyta</taxon>
        <taxon>Spermatophyta</taxon>
        <taxon>Magnoliopsida</taxon>
        <taxon>eudicotyledons</taxon>
        <taxon>Gunneridae</taxon>
        <taxon>Pentapetalae</taxon>
        <taxon>rosids</taxon>
        <taxon>fabids</taxon>
        <taxon>Malpighiales</taxon>
        <taxon>Salicaceae</taxon>
        <taxon>Saliceae</taxon>
        <taxon>Salix</taxon>
    </lineage>
</organism>
<gene>
    <name evidence="2" type="ORF">OIU79_003149</name>
</gene>
<sequence>MCCLSCILSTALLSFYIIYTPKTTSSHRGSETDHKLKLAGPDMIEVFSQFTSVTCLYKNHNQTSIYCIICFLYQYQAC</sequence>
<dbReference type="AlphaFoldDB" id="A0A9Q0ULD5"/>
<dbReference type="EMBL" id="JAPFFK010000012">
    <property type="protein sequence ID" value="KAJ6731962.1"/>
    <property type="molecule type" value="Genomic_DNA"/>
</dbReference>
<protein>
    <recommendedName>
        <fullName evidence="4">Secreted protein</fullName>
    </recommendedName>
</protein>
<keyword evidence="1" id="KW-0732">Signal</keyword>
<accession>A0A9Q0ULD5</accession>
<evidence type="ECO:0000313" key="3">
    <source>
        <dbReference type="Proteomes" id="UP001151532"/>
    </source>
</evidence>
<evidence type="ECO:0000313" key="2">
    <source>
        <dbReference type="EMBL" id="KAJ6731962.1"/>
    </source>
</evidence>
<keyword evidence="3" id="KW-1185">Reference proteome</keyword>
<proteinExistence type="predicted"/>